<evidence type="ECO:0000256" key="7">
    <source>
        <dbReference type="ARBA" id="ARBA00023033"/>
    </source>
</evidence>
<dbReference type="InterPro" id="IPR010971">
    <property type="entry name" value="UbiH/COQ6"/>
</dbReference>
<dbReference type="GO" id="GO:0006744">
    <property type="term" value="P:ubiquinone biosynthetic process"/>
    <property type="evidence" value="ECO:0007669"/>
    <property type="project" value="UniProtKB-UniPathway"/>
</dbReference>
<dbReference type="PANTHER" id="PTHR43876">
    <property type="entry name" value="UBIQUINONE BIOSYNTHESIS MONOOXYGENASE COQ6, MITOCHONDRIAL"/>
    <property type="match status" value="1"/>
</dbReference>
<keyword evidence="7" id="KW-0503">Monooxygenase</keyword>
<accession>A0A433SA36</accession>
<dbReference type="InterPro" id="IPR036188">
    <property type="entry name" value="FAD/NAD-bd_sf"/>
</dbReference>
<name>A0A433SA36_9BURK</name>
<dbReference type="OrthoDB" id="9769565at2"/>
<evidence type="ECO:0000256" key="4">
    <source>
        <dbReference type="ARBA" id="ARBA00022630"/>
    </source>
</evidence>
<dbReference type="InterPro" id="IPR002938">
    <property type="entry name" value="FAD-bd"/>
</dbReference>
<evidence type="ECO:0000256" key="1">
    <source>
        <dbReference type="ARBA" id="ARBA00001974"/>
    </source>
</evidence>
<evidence type="ECO:0000256" key="6">
    <source>
        <dbReference type="ARBA" id="ARBA00023002"/>
    </source>
</evidence>
<comment type="pathway">
    <text evidence="2">Cofactor biosynthesis; ubiquinone biosynthesis.</text>
</comment>
<feature type="domain" description="FAD-binding" evidence="8">
    <location>
        <begin position="11"/>
        <end position="327"/>
    </location>
</feature>
<dbReference type="PRINTS" id="PR00420">
    <property type="entry name" value="RNGMNOXGNASE"/>
</dbReference>
<evidence type="ECO:0000256" key="5">
    <source>
        <dbReference type="ARBA" id="ARBA00022827"/>
    </source>
</evidence>
<evidence type="ECO:0000313" key="10">
    <source>
        <dbReference type="Proteomes" id="UP000286947"/>
    </source>
</evidence>
<dbReference type="Gene3D" id="3.30.9.10">
    <property type="entry name" value="D-Amino Acid Oxidase, subunit A, domain 2"/>
    <property type="match status" value="1"/>
</dbReference>
<keyword evidence="4" id="KW-0285">Flavoprotein</keyword>
<dbReference type="UniPathway" id="UPA00232"/>
<dbReference type="GO" id="GO:0016705">
    <property type="term" value="F:oxidoreductase activity, acting on paired donors, with incorporation or reduction of molecular oxygen"/>
    <property type="evidence" value="ECO:0007669"/>
    <property type="project" value="InterPro"/>
</dbReference>
<protein>
    <submittedName>
        <fullName evidence="9">2-octaprenyl-6-methoxyphenol hydroxylase</fullName>
        <ecNumber evidence="9">1.14.13.-</ecNumber>
    </submittedName>
</protein>
<comment type="cofactor">
    <cofactor evidence="1">
        <name>FAD</name>
        <dbReference type="ChEBI" id="CHEBI:57692"/>
    </cofactor>
</comment>
<dbReference type="InterPro" id="IPR018168">
    <property type="entry name" value="Ubi_Hdrlase_CS"/>
</dbReference>
<evidence type="ECO:0000256" key="3">
    <source>
        <dbReference type="ARBA" id="ARBA00005349"/>
    </source>
</evidence>
<dbReference type="InterPro" id="IPR051205">
    <property type="entry name" value="UbiH/COQ6_monooxygenase"/>
</dbReference>
<dbReference type="GO" id="GO:0071949">
    <property type="term" value="F:FAD binding"/>
    <property type="evidence" value="ECO:0007669"/>
    <property type="project" value="InterPro"/>
</dbReference>
<keyword evidence="5" id="KW-0274">FAD</keyword>
<comment type="similarity">
    <text evidence="3">Belongs to the UbiH/COQ6 family.</text>
</comment>
<dbReference type="PROSITE" id="PS01304">
    <property type="entry name" value="UBIH"/>
    <property type="match status" value="1"/>
</dbReference>
<dbReference type="Pfam" id="PF01494">
    <property type="entry name" value="FAD_binding_3"/>
    <property type="match status" value="1"/>
</dbReference>
<keyword evidence="6 9" id="KW-0560">Oxidoreductase</keyword>
<dbReference type="GO" id="GO:0004497">
    <property type="term" value="F:monooxygenase activity"/>
    <property type="evidence" value="ECO:0007669"/>
    <property type="project" value="UniProtKB-KW"/>
</dbReference>
<evidence type="ECO:0000259" key="8">
    <source>
        <dbReference type="Pfam" id="PF01494"/>
    </source>
</evidence>
<dbReference type="NCBIfam" id="TIGR01988">
    <property type="entry name" value="Ubi-OHases"/>
    <property type="match status" value="1"/>
</dbReference>
<reference evidence="9 10" key="1">
    <citation type="submission" date="2018-01" db="EMBL/GenBank/DDBJ databases">
        <title>Saezia sanguinis gen. nov., sp. nov., in the order Burkholderiales isolated from human blood.</title>
        <authorList>
            <person name="Medina-Pascual M.J."/>
            <person name="Valdezate S."/>
            <person name="Monzon S."/>
            <person name="Cuesta I."/>
            <person name="Carrasco G."/>
            <person name="Villalon P."/>
            <person name="Saez-Nieto J.A."/>
        </authorList>
    </citation>
    <scope>NUCLEOTIDE SEQUENCE [LARGE SCALE GENOMIC DNA]</scope>
    <source>
        <strain evidence="9 10">CNM695-12</strain>
    </source>
</reference>
<dbReference type="SUPFAM" id="SSF51905">
    <property type="entry name" value="FAD/NAD(P)-binding domain"/>
    <property type="match status" value="1"/>
</dbReference>
<keyword evidence="10" id="KW-1185">Reference proteome</keyword>
<sequence>MHVDHPDSSSVSIAIIGAGPVGLSLALLAAAQLPNAHITTYDARQADHNVHEDPRTLALSLGSIQLLQRLQTWSAAKAQPILTVNISQQQPSLIPPATVQISAQEMQAPMLGAVISYGNVLGPLQQRWLEMVHNHPQRFHACFGHKVKDIRTLPDGQVEVDAQVLKNYDLVIVAEGGIFSEQVKKPVVSDYHQNGWIGTVTLEQPLNGMAFERFTANGPAALLPIGMHEAALVWCQPSDHDEVATLTQTQRLAVLNTMFPPEAGRLTAVSDLKSFALGLNAERTLVHGRTVRIGNAAQTLHPVAGQGLNLGLRDAYVLVEQLARHENIDQALKRAAFSRLPDRWGVMGVTELLARGFTWDVPLLPELRNLGLGAMQKISPLRRLLARRMMFGWR</sequence>
<dbReference type="RefSeq" id="WP_126981038.1">
    <property type="nucleotide sequence ID" value="NZ_PQSP01000011.1"/>
</dbReference>
<dbReference type="PANTHER" id="PTHR43876:SF7">
    <property type="entry name" value="UBIQUINONE BIOSYNTHESIS MONOOXYGENASE COQ6, MITOCHONDRIAL"/>
    <property type="match status" value="1"/>
</dbReference>
<dbReference type="AlphaFoldDB" id="A0A433SA36"/>
<dbReference type="EMBL" id="PQSP01000011">
    <property type="protein sequence ID" value="RUS65582.1"/>
    <property type="molecule type" value="Genomic_DNA"/>
</dbReference>
<comment type="caution">
    <text evidence="9">The sequence shown here is derived from an EMBL/GenBank/DDBJ whole genome shotgun (WGS) entry which is preliminary data.</text>
</comment>
<gene>
    <name evidence="9" type="primary">ubiH</name>
    <name evidence="9" type="ORF">CUZ56_02881</name>
</gene>
<proteinExistence type="inferred from homology"/>
<evidence type="ECO:0000256" key="2">
    <source>
        <dbReference type="ARBA" id="ARBA00004749"/>
    </source>
</evidence>
<organism evidence="9 10">
    <name type="scientific">Saezia sanguinis</name>
    <dbReference type="NCBI Taxonomy" id="1965230"/>
    <lineage>
        <taxon>Bacteria</taxon>
        <taxon>Pseudomonadati</taxon>
        <taxon>Pseudomonadota</taxon>
        <taxon>Betaproteobacteria</taxon>
        <taxon>Burkholderiales</taxon>
        <taxon>Saeziaceae</taxon>
        <taxon>Saezia</taxon>
    </lineage>
</organism>
<evidence type="ECO:0000313" key="9">
    <source>
        <dbReference type="EMBL" id="RUS65582.1"/>
    </source>
</evidence>
<dbReference type="Proteomes" id="UP000286947">
    <property type="component" value="Unassembled WGS sequence"/>
</dbReference>
<dbReference type="EC" id="1.14.13.-" evidence="9"/>
<dbReference type="Gene3D" id="3.50.50.60">
    <property type="entry name" value="FAD/NAD(P)-binding domain"/>
    <property type="match status" value="2"/>
</dbReference>